<dbReference type="Gene3D" id="2.60.120.620">
    <property type="entry name" value="q2cbj1_9rhob like domain"/>
    <property type="match status" value="1"/>
</dbReference>
<dbReference type="EMBL" id="CP117522">
    <property type="protein sequence ID" value="WNE98345.1"/>
    <property type="molecule type" value="Genomic_DNA"/>
</dbReference>
<keyword evidence="1" id="KW-0560">Oxidoreductase</keyword>
<evidence type="ECO:0000313" key="1">
    <source>
        <dbReference type="EMBL" id="WNE98345.1"/>
    </source>
</evidence>
<evidence type="ECO:0000313" key="2">
    <source>
        <dbReference type="Proteomes" id="UP001305606"/>
    </source>
</evidence>
<dbReference type="RefSeq" id="WP_311037101.1">
    <property type="nucleotide sequence ID" value="NZ_CP117522.1"/>
</dbReference>
<keyword evidence="1" id="KW-0223">Dioxygenase</keyword>
<organism evidence="1 2">
    <name type="scientific">Streptomyces luomodiensis</name>
    <dbReference type="NCBI Taxonomy" id="3026192"/>
    <lineage>
        <taxon>Bacteria</taxon>
        <taxon>Bacillati</taxon>
        <taxon>Actinomycetota</taxon>
        <taxon>Actinomycetes</taxon>
        <taxon>Kitasatosporales</taxon>
        <taxon>Streptomycetaceae</taxon>
        <taxon>Streptomyces</taxon>
    </lineage>
</organism>
<dbReference type="Proteomes" id="UP001305606">
    <property type="component" value="Chromosome"/>
</dbReference>
<reference evidence="1 2" key="1">
    <citation type="submission" date="2023-02" db="EMBL/GenBank/DDBJ databases">
        <title>Streptomyces sp. SCA4-21 with antifungal activity against Fusarium oxysporum f. sp. cubense, Streptomyces sp. SCA2-17 with antifungal activity against Fusarium oxysporum f. sp. cubense.</title>
        <authorList>
            <person name="Qi D."/>
        </authorList>
    </citation>
    <scope>NUCLEOTIDE SEQUENCE [LARGE SCALE GENOMIC DNA]</scope>
    <source>
        <strain evidence="1 2">SCA4-21</strain>
    </source>
</reference>
<protein>
    <submittedName>
        <fullName evidence="1">2OG-Fe dioxygenase family protein</fullName>
    </submittedName>
</protein>
<accession>A0ABY9V0G4</accession>
<dbReference type="Pfam" id="PF10014">
    <property type="entry name" value="2OG-Fe_Oxy_2"/>
    <property type="match status" value="1"/>
</dbReference>
<proteinExistence type="predicted"/>
<keyword evidence="2" id="KW-1185">Reference proteome</keyword>
<dbReference type="InterPro" id="IPR018724">
    <property type="entry name" value="2OG-Fe_dioxygenase"/>
</dbReference>
<sequence>MKSAQQDSAISVLADIKKRYVHDRSVFIPGRQMKELLTFLGASPEDVEKLRTASESLKDDPTLPFRKTQNGRFCLDSGSRRVSRLESQPFVLSSEEDFVRHDSGELRRFHEIQNDLALNPALHALFALKFLLIHGMDTVHRPLLAYDSAQWICTLFNIRTTTDVSLLGEPALEGVHSDGVDHTMTTFLGCSNMTDDSATTFIHDMREKNAVRWNETSPELVVGTARHGDFLDTLLLVDHERKHSVSPVYTIDPDQPADRDMLIFFTRRPALKGHVSYPYDSMTAHRSLPMSADLPLLDLDSEREHVPVGS</sequence>
<gene>
    <name evidence="1" type="ORF">PS467_24945</name>
</gene>
<name>A0ABY9V0G4_9ACTN</name>
<dbReference type="GO" id="GO:0051213">
    <property type="term" value="F:dioxygenase activity"/>
    <property type="evidence" value="ECO:0007669"/>
    <property type="project" value="UniProtKB-KW"/>
</dbReference>